<evidence type="ECO:0000259" key="10">
    <source>
        <dbReference type="PROSITE" id="PS50936"/>
    </source>
</evidence>
<name>A0A644ZIF4_9ZZZZ</name>
<dbReference type="NCBIfam" id="TIGR00157">
    <property type="entry name" value="ribosome small subunit-dependent GTPase A"/>
    <property type="match status" value="1"/>
</dbReference>
<evidence type="ECO:0000256" key="2">
    <source>
        <dbReference type="ARBA" id="ARBA00022517"/>
    </source>
</evidence>
<gene>
    <name evidence="12" type="primary">rsgA_32</name>
    <name evidence="12" type="ORF">SDC9_87263</name>
</gene>
<keyword evidence="7" id="KW-0862">Zinc</keyword>
<dbReference type="HAMAP" id="MF_01820">
    <property type="entry name" value="GTPase_RsgA"/>
    <property type="match status" value="1"/>
</dbReference>
<dbReference type="GO" id="GO:0003924">
    <property type="term" value="F:GTPase activity"/>
    <property type="evidence" value="ECO:0007669"/>
    <property type="project" value="InterPro"/>
</dbReference>
<evidence type="ECO:0000256" key="4">
    <source>
        <dbReference type="ARBA" id="ARBA00022730"/>
    </source>
</evidence>
<dbReference type="CDD" id="cd04466">
    <property type="entry name" value="S1_YloQ_GTPase"/>
    <property type="match status" value="1"/>
</dbReference>
<keyword evidence="2" id="KW-0690">Ribosome biogenesis</keyword>
<keyword evidence="9" id="KW-0342">GTP-binding</keyword>
<keyword evidence="8" id="KW-0694">RNA-binding</keyword>
<evidence type="ECO:0000256" key="5">
    <source>
        <dbReference type="ARBA" id="ARBA00022741"/>
    </source>
</evidence>
<dbReference type="Pfam" id="PF03193">
    <property type="entry name" value="RsgA_GTPase"/>
    <property type="match status" value="1"/>
</dbReference>
<dbReference type="Gene3D" id="1.10.40.50">
    <property type="entry name" value="Probable gtpase engc, domain 3"/>
    <property type="match status" value="1"/>
</dbReference>
<dbReference type="InterPro" id="IPR027417">
    <property type="entry name" value="P-loop_NTPase"/>
</dbReference>
<dbReference type="InterPro" id="IPR012340">
    <property type="entry name" value="NA-bd_OB-fold"/>
</dbReference>
<dbReference type="GO" id="GO:0046872">
    <property type="term" value="F:metal ion binding"/>
    <property type="evidence" value="ECO:0007669"/>
    <property type="project" value="UniProtKB-KW"/>
</dbReference>
<feature type="domain" description="EngC GTPase" evidence="10">
    <location>
        <begin position="74"/>
        <end position="218"/>
    </location>
</feature>
<comment type="caution">
    <text evidence="12">The sequence shown here is derived from an EMBL/GenBank/DDBJ whole genome shotgun (WGS) entry which is preliminary data.</text>
</comment>
<feature type="domain" description="CP-type G" evidence="11">
    <location>
        <begin position="65"/>
        <end position="220"/>
    </location>
</feature>
<dbReference type="EC" id="3.6.1.-" evidence="12"/>
<reference evidence="12" key="1">
    <citation type="submission" date="2019-08" db="EMBL/GenBank/DDBJ databases">
        <authorList>
            <person name="Kucharzyk K."/>
            <person name="Murdoch R.W."/>
            <person name="Higgins S."/>
            <person name="Loffler F."/>
        </authorList>
    </citation>
    <scope>NUCLEOTIDE SEQUENCE</scope>
</reference>
<evidence type="ECO:0000256" key="9">
    <source>
        <dbReference type="ARBA" id="ARBA00023134"/>
    </source>
</evidence>
<keyword evidence="6 12" id="KW-0378">Hydrolase</keyword>
<dbReference type="SUPFAM" id="SSF50249">
    <property type="entry name" value="Nucleic acid-binding proteins"/>
    <property type="match status" value="1"/>
</dbReference>
<dbReference type="GO" id="GO:0019843">
    <property type="term" value="F:rRNA binding"/>
    <property type="evidence" value="ECO:0007669"/>
    <property type="project" value="UniProtKB-KW"/>
</dbReference>
<dbReference type="AlphaFoldDB" id="A0A644ZIF4"/>
<dbReference type="GO" id="GO:0005525">
    <property type="term" value="F:GTP binding"/>
    <property type="evidence" value="ECO:0007669"/>
    <property type="project" value="UniProtKB-KW"/>
</dbReference>
<evidence type="ECO:0000256" key="6">
    <source>
        <dbReference type="ARBA" id="ARBA00022801"/>
    </source>
</evidence>
<keyword evidence="5" id="KW-0547">Nucleotide-binding</keyword>
<keyword evidence="3" id="KW-0479">Metal-binding</keyword>
<evidence type="ECO:0000313" key="12">
    <source>
        <dbReference type="EMBL" id="MPM40619.1"/>
    </source>
</evidence>
<dbReference type="PANTHER" id="PTHR32120:SF11">
    <property type="entry name" value="SMALL RIBOSOMAL SUBUNIT BIOGENESIS GTPASE RSGA 1, MITOCHONDRIAL-RELATED"/>
    <property type="match status" value="1"/>
</dbReference>
<dbReference type="InterPro" id="IPR004881">
    <property type="entry name" value="Ribosome_biogen_GTPase_RsgA"/>
</dbReference>
<keyword evidence="4" id="KW-0699">rRNA-binding</keyword>
<accession>A0A644ZIF4</accession>
<organism evidence="12">
    <name type="scientific">bioreactor metagenome</name>
    <dbReference type="NCBI Taxonomy" id="1076179"/>
    <lineage>
        <taxon>unclassified sequences</taxon>
        <taxon>metagenomes</taxon>
        <taxon>ecological metagenomes</taxon>
    </lineage>
</organism>
<sequence>MGMRGRIIKGIGGFYSVLRESGETVVCKARGRFRNEGMTPMVGDLVEISLPETGYASLDDILPRKNALLRPQVSNIDLLIIVLSASVPKPDWLLADKLLIQAHTLGIQPLMVLNKIDTAKDEITNQFAADYAAYDTLLVSSHSMEGMDALKAAITGRICCFAGQSAVGKSSLLNSLFPELSLETGELAKKTDRGKHTTRQAELWPFLGGAVLDTPGFSLFELSELTQDALNKCWPEFEGAYERCRFTGCRHVAEPDCAVKALLPEGKLTRARYDRYLEIQMEVETLKKHKYD</sequence>
<evidence type="ECO:0000256" key="3">
    <source>
        <dbReference type="ARBA" id="ARBA00022723"/>
    </source>
</evidence>
<evidence type="ECO:0000256" key="8">
    <source>
        <dbReference type="ARBA" id="ARBA00022884"/>
    </source>
</evidence>
<dbReference type="InterPro" id="IPR031944">
    <property type="entry name" value="RsgA_N"/>
</dbReference>
<dbReference type="PROSITE" id="PS50936">
    <property type="entry name" value="ENGC_GTPASE"/>
    <property type="match status" value="1"/>
</dbReference>
<dbReference type="Gene3D" id="2.40.50.140">
    <property type="entry name" value="Nucleic acid-binding proteins"/>
    <property type="match status" value="1"/>
</dbReference>
<dbReference type="Pfam" id="PF16745">
    <property type="entry name" value="RsgA_N"/>
    <property type="match status" value="1"/>
</dbReference>
<dbReference type="GO" id="GO:0042254">
    <property type="term" value="P:ribosome biogenesis"/>
    <property type="evidence" value="ECO:0007669"/>
    <property type="project" value="UniProtKB-KW"/>
</dbReference>
<dbReference type="CDD" id="cd01854">
    <property type="entry name" value="YjeQ_EngC"/>
    <property type="match status" value="1"/>
</dbReference>
<dbReference type="InterPro" id="IPR030378">
    <property type="entry name" value="G_CP_dom"/>
</dbReference>
<dbReference type="InterPro" id="IPR010914">
    <property type="entry name" value="RsgA_GTPase_dom"/>
</dbReference>
<evidence type="ECO:0000256" key="1">
    <source>
        <dbReference type="ARBA" id="ARBA00022490"/>
    </source>
</evidence>
<dbReference type="SUPFAM" id="SSF52540">
    <property type="entry name" value="P-loop containing nucleoside triphosphate hydrolases"/>
    <property type="match status" value="1"/>
</dbReference>
<dbReference type="PANTHER" id="PTHR32120">
    <property type="entry name" value="SMALL RIBOSOMAL SUBUNIT BIOGENESIS GTPASE RSGA"/>
    <property type="match status" value="1"/>
</dbReference>
<evidence type="ECO:0000259" key="11">
    <source>
        <dbReference type="PROSITE" id="PS51721"/>
    </source>
</evidence>
<dbReference type="Gene3D" id="3.40.50.300">
    <property type="entry name" value="P-loop containing nucleotide triphosphate hydrolases"/>
    <property type="match status" value="1"/>
</dbReference>
<keyword evidence="1" id="KW-0963">Cytoplasm</keyword>
<proteinExistence type="inferred from homology"/>
<protein>
    <submittedName>
        <fullName evidence="12">Small ribosomal subunit biogenesis GTPase RsgA</fullName>
        <ecNumber evidence="12">3.6.1.-</ecNumber>
    </submittedName>
</protein>
<dbReference type="PROSITE" id="PS51721">
    <property type="entry name" value="G_CP"/>
    <property type="match status" value="1"/>
</dbReference>
<dbReference type="EMBL" id="VSSQ01009066">
    <property type="protein sequence ID" value="MPM40619.1"/>
    <property type="molecule type" value="Genomic_DNA"/>
</dbReference>
<evidence type="ECO:0000256" key="7">
    <source>
        <dbReference type="ARBA" id="ARBA00022833"/>
    </source>
</evidence>